<name>W0EA44_9FIRM</name>
<dbReference type="PIRSF" id="PIRSF018571">
    <property type="entry name" value="SpoIIGA"/>
    <property type="match status" value="1"/>
</dbReference>
<comment type="similarity">
    <text evidence="1">Belongs to the peptidase U4 family.</text>
</comment>
<accession>W0EA44</accession>
<feature type="transmembrane region" description="Helical" evidence="3">
    <location>
        <begin position="60"/>
        <end position="77"/>
    </location>
</feature>
<evidence type="ECO:0000313" key="4">
    <source>
        <dbReference type="EMBL" id="AHF07710.1"/>
    </source>
</evidence>
<dbReference type="InterPro" id="IPR005081">
    <property type="entry name" value="SpoIIGA"/>
</dbReference>
<dbReference type="Proteomes" id="UP000010847">
    <property type="component" value="Chromosome"/>
</dbReference>
<keyword evidence="1" id="KW-0378">Hydrolase</keyword>
<dbReference type="GO" id="GO:0005886">
    <property type="term" value="C:plasma membrane"/>
    <property type="evidence" value="ECO:0007669"/>
    <property type="project" value="UniProtKB-SubCell"/>
</dbReference>
<keyword evidence="1" id="KW-0645">Protease</keyword>
<dbReference type="KEGG" id="dmt:DESME_12305"/>
<comment type="subcellular location">
    <subcellularLocation>
        <location evidence="1">Cell membrane</location>
    </subcellularLocation>
</comment>
<feature type="transmembrane region" description="Helical" evidence="3">
    <location>
        <begin position="121"/>
        <end position="139"/>
    </location>
</feature>
<dbReference type="RefSeq" id="WP_006716636.1">
    <property type="nucleotide sequence ID" value="NZ_CP007032.1"/>
</dbReference>
<dbReference type="HOGENOM" id="CLU_059158_0_0_9"/>
<organism evidence="4 5">
    <name type="scientific">Desulfitobacterium metallireducens DSM 15288</name>
    <dbReference type="NCBI Taxonomy" id="871968"/>
    <lineage>
        <taxon>Bacteria</taxon>
        <taxon>Bacillati</taxon>
        <taxon>Bacillota</taxon>
        <taxon>Clostridia</taxon>
        <taxon>Eubacteriales</taxon>
        <taxon>Desulfitobacteriaceae</taxon>
        <taxon>Desulfitobacterium</taxon>
    </lineage>
</organism>
<keyword evidence="1 3" id="KW-0472">Membrane</keyword>
<dbReference type="EC" id="3.4.23.-" evidence="1"/>
<dbReference type="GO" id="GO:0006508">
    <property type="term" value="P:proteolysis"/>
    <property type="evidence" value="ECO:0007669"/>
    <property type="project" value="UniProtKB-KW"/>
</dbReference>
<feature type="active site" evidence="2">
    <location>
        <position position="178"/>
    </location>
</feature>
<comment type="function">
    <text evidence="1">Probable aspartic protease that is responsible for the proteolytic cleavage of the RNA polymerase sigma E factor (SigE/spoIIGB) to yield the active peptide in the mother cell during sporulation. Responds to a signal from the forespore that is triggered by the extracellular signal protein SpoIIR.</text>
</comment>
<feature type="transmembrane region" description="Helical" evidence="3">
    <location>
        <begin position="89"/>
        <end position="109"/>
    </location>
</feature>
<keyword evidence="3" id="KW-1133">Transmembrane helix</keyword>
<evidence type="ECO:0000313" key="5">
    <source>
        <dbReference type="Proteomes" id="UP000010847"/>
    </source>
</evidence>
<reference evidence="4 5" key="1">
    <citation type="submission" date="2013-12" db="EMBL/GenBank/DDBJ databases">
        <authorList>
            <consortium name="DOE Joint Genome Institute"/>
            <person name="Smidt H."/>
            <person name="Huntemann M."/>
            <person name="Han J."/>
            <person name="Chen A."/>
            <person name="Kyrpides N."/>
            <person name="Mavromatis K."/>
            <person name="Markowitz V."/>
            <person name="Palaniappan K."/>
            <person name="Ivanova N."/>
            <person name="Schaumberg A."/>
            <person name="Pati A."/>
            <person name="Liolios K."/>
            <person name="Nordberg H.P."/>
            <person name="Cantor M.N."/>
            <person name="Hua S.X."/>
            <person name="Woyke T."/>
        </authorList>
    </citation>
    <scope>NUCLEOTIDE SEQUENCE [LARGE SCALE GENOMIC DNA]</scope>
    <source>
        <strain evidence="5">DSM 15288</strain>
    </source>
</reference>
<feature type="transmembrane region" description="Helical" evidence="3">
    <location>
        <begin position="6"/>
        <end position="25"/>
    </location>
</feature>
<evidence type="ECO:0000256" key="3">
    <source>
        <dbReference type="SAM" id="Phobius"/>
    </source>
</evidence>
<evidence type="ECO:0000256" key="2">
    <source>
        <dbReference type="PIRSR" id="PIRSR018571-1"/>
    </source>
</evidence>
<keyword evidence="3" id="KW-0812">Transmembrane</keyword>
<dbReference type="GO" id="GO:0030435">
    <property type="term" value="P:sporulation resulting in formation of a cellular spore"/>
    <property type="evidence" value="ECO:0007669"/>
    <property type="project" value="UniProtKB-KW"/>
</dbReference>
<dbReference type="AlphaFoldDB" id="W0EA44"/>
<dbReference type="eggNOG" id="ENOG50301AF">
    <property type="taxonomic scope" value="Bacteria"/>
</dbReference>
<dbReference type="OrthoDB" id="2690199at2"/>
<dbReference type="GO" id="GO:0030436">
    <property type="term" value="P:asexual sporulation"/>
    <property type="evidence" value="ECO:0007669"/>
    <property type="project" value="InterPro"/>
</dbReference>
<dbReference type="EMBL" id="CP007032">
    <property type="protein sequence ID" value="AHF07710.1"/>
    <property type="molecule type" value="Genomic_DNA"/>
</dbReference>
<keyword evidence="1" id="KW-0064">Aspartyl protease</keyword>
<keyword evidence="1" id="KW-0749">Sporulation</keyword>
<evidence type="ECO:0000256" key="1">
    <source>
        <dbReference type="PIRNR" id="PIRNR018571"/>
    </source>
</evidence>
<keyword evidence="1" id="KW-1003">Cell membrane</keyword>
<dbReference type="Pfam" id="PF03419">
    <property type="entry name" value="Peptidase_U4"/>
    <property type="match status" value="1"/>
</dbReference>
<dbReference type="STRING" id="871968.DESME_12305"/>
<proteinExistence type="inferred from homology"/>
<gene>
    <name evidence="4" type="ORF">DESME_12305</name>
</gene>
<dbReference type="GO" id="GO:0004190">
    <property type="term" value="F:aspartic-type endopeptidase activity"/>
    <property type="evidence" value="ECO:0007669"/>
    <property type="project" value="UniProtKB-KW"/>
</dbReference>
<keyword evidence="5" id="KW-1185">Reference proteome</keyword>
<sequence length="301" mass="34196">MVVRYLDLDLMINGIMDLFLLYLTARLLNISTHGYRMLGGVFLGEFSVILSAYWPASTFLLLSKVLTPLAMVWVSFAPGGRRVFLKRLTLFWILSAGLGGIVFALWGWVEFDGLGSSVFNLGIRNFWVLPLGVLLWWGGQKLWMRWLAKAMQLKTVVYDLGIDFEEDSEPIKVRAMLDTGNQLRDPLTGTPVLLVEEDIAATALPENLRSILQAPWRELEDPWPWLWKADPIWMRTFVFIPYQSVGHQSWLLGIRPHRVFFYSDPEGQEIKATLALVQQSLSPDGEYQALLHPEQVQGSGG</sequence>
<protein>
    <recommendedName>
        <fullName evidence="1">Sporulation sigma-E factor-processing peptidase</fullName>
        <ecNumber evidence="1">3.4.23.-</ecNumber>
    </recommendedName>
    <alternativeName>
        <fullName evidence="1">Membrane-associated aspartic protease</fullName>
    </alternativeName>
    <alternativeName>
        <fullName evidence="1">Stage II sporulation protein GA</fullName>
    </alternativeName>
</protein>